<feature type="region of interest" description="Disordered" evidence="6">
    <location>
        <begin position="119"/>
        <end position="141"/>
    </location>
</feature>
<feature type="compositionally biased region" description="Low complexity" evidence="6">
    <location>
        <begin position="185"/>
        <end position="204"/>
    </location>
</feature>
<evidence type="ECO:0000313" key="8">
    <source>
        <dbReference type="EMBL" id="KLU23389.1"/>
    </source>
</evidence>
<dbReference type="AlphaFoldDB" id="A0A0J1CRU6"/>
<dbReference type="Gene3D" id="4.10.430.30">
    <property type="match status" value="1"/>
</dbReference>
<keyword evidence="5" id="KW-0175">Coiled coil</keyword>
<dbReference type="GO" id="GO:0009295">
    <property type="term" value="C:nucleoid"/>
    <property type="evidence" value="ECO:0007669"/>
    <property type="project" value="UniProtKB-SubCell"/>
</dbReference>
<evidence type="ECO:0000259" key="7">
    <source>
        <dbReference type="Pfam" id="PF00816"/>
    </source>
</evidence>
<dbReference type="PATRIC" id="fig|908627.4.peg.5772"/>
<feature type="coiled-coil region" evidence="5">
    <location>
        <begin position="4"/>
        <end position="31"/>
    </location>
</feature>
<evidence type="ECO:0000256" key="3">
    <source>
        <dbReference type="ARBA" id="ARBA00022490"/>
    </source>
</evidence>
<dbReference type="InterPro" id="IPR027444">
    <property type="entry name" value="H-NS_C_dom"/>
</dbReference>
<feature type="region of interest" description="Disordered" evidence="6">
    <location>
        <begin position="170"/>
        <end position="221"/>
    </location>
</feature>
<evidence type="ECO:0000256" key="6">
    <source>
        <dbReference type="SAM" id="MobiDB-lite"/>
    </source>
</evidence>
<feature type="domain" description="DNA-binding protein H-NS-like C-terminal" evidence="7">
    <location>
        <begin position="81"/>
        <end position="113"/>
    </location>
</feature>
<dbReference type="PANTHER" id="PTHR38097">
    <property type="match status" value="1"/>
</dbReference>
<evidence type="ECO:0000256" key="2">
    <source>
        <dbReference type="ARBA" id="ARBA00010610"/>
    </source>
</evidence>
<gene>
    <name evidence="8" type="ORF">EOS_25885</name>
</gene>
<dbReference type="OrthoDB" id="5297879at2"/>
<dbReference type="GO" id="GO:0003677">
    <property type="term" value="F:DNA binding"/>
    <property type="evidence" value="ECO:0007669"/>
    <property type="project" value="UniProtKB-KW"/>
</dbReference>
<comment type="subcellular location">
    <subcellularLocation>
        <location evidence="1">Cytoplasm</location>
        <location evidence="1">Nucleoid</location>
    </subcellularLocation>
</comment>
<keyword evidence="4" id="KW-0238">DNA-binding</keyword>
<accession>A0A0J1CRU6</accession>
<feature type="compositionally biased region" description="Basic residues" evidence="6">
    <location>
        <begin position="130"/>
        <end position="141"/>
    </location>
</feature>
<protein>
    <recommendedName>
        <fullName evidence="7">DNA-binding protein H-NS-like C-terminal domain-containing protein</fullName>
    </recommendedName>
</protein>
<dbReference type="SUPFAM" id="SSF81273">
    <property type="entry name" value="H-NS histone-like proteins"/>
    <property type="match status" value="1"/>
</dbReference>
<evidence type="ECO:0000313" key="9">
    <source>
        <dbReference type="Proteomes" id="UP000035963"/>
    </source>
</evidence>
<dbReference type="PANTHER" id="PTHR38097:SF2">
    <property type="entry name" value="DNA-BINDING PROTEIN STPA"/>
    <property type="match status" value="1"/>
</dbReference>
<comment type="caution">
    <text evidence="8">The sequence shown here is derived from an EMBL/GenBank/DDBJ whole genome shotgun (WGS) entry which is preliminary data.</text>
</comment>
<evidence type="ECO:0000256" key="1">
    <source>
        <dbReference type="ARBA" id="ARBA00004453"/>
    </source>
</evidence>
<sequence>MPTLEQIQAKLKKLQAQAEALIAKRAQSVLNDIRKLMDEHGLTTADIDAHSSTKKPRGRPAGTTSKAKSKEKAAANAKLPAKYRNPKTGATWSGWARPPLWIKDVKDRTKFLIDGHSESNAAEASATKPASKKAAKKVSGKKVAAKTLSAKAPAKKAAAKKATAANVPAKKMAAKKATTKRVSVKKASATKKSTTSASKTNSAAIQDSGGRALAVSATPAI</sequence>
<reference evidence="8 9" key="1">
    <citation type="journal article" date="2015" name="Genome Announc.">
        <title>Draft Genome Sequence of Burkholderia sp. Strain PML1(12), an Ectomycorrhizosphere-Inhabiting Bacterium with Effective Mineral-Weathering Ability.</title>
        <authorList>
            <person name="Uroz S."/>
            <person name="Oger P."/>
        </authorList>
    </citation>
    <scope>NUCLEOTIDE SEQUENCE [LARGE SCALE GENOMIC DNA]</scope>
    <source>
        <strain evidence="9">PML1(12)</strain>
    </source>
</reference>
<proteinExistence type="inferred from homology"/>
<dbReference type="EMBL" id="AEJF01000152">
    <property type="protein sequence ID" value="KLU23389.1"/>
    <property type="molecule type" value="Genomic_DNA"/>
</dbReference>
<feature type="compositionally biased region" description="Basic residues" evidence="6">
    <location>
        <begin position="172"/>
        <end position="184"/>
    </location>
</feature>
<comment type="similarity">
    <text evidence="2">Belongs to the histone-like protein H-NS family.</text>
</comment>
<organism evidence="8 9">
    <name type="scientific">Caballeronia mineralivorans PML1(12)</name>
    <dbReference type="NCBI Taxonomy" id="908627"/>
    <lineage>
        <taxon>Bacteria</taxon>
        <taxon>Pseudomonadati</taxon>
        <taxon>Pseudomonadota</taxon>
        <taxon>Betaproteobacteria</taxon>
        <taxon>Burkholderiales</taxon>
        <taxon>Burkholderiaceae</taxon>
        <taxon>Caballeronia</taxon>
    </lineage>
</organism>
<dbReference type="RefSeq" id="WP_047895023.1">
    <property type="nucleotide sequence ID" value="NZ_AEJF01000152.1"/>
</dbReference>
<feature type="region of interest" description="Disordered" evidence="6">
    <location>
        <begin position="44"/>
        <end position="95"/>
    </location>
</feature>
<evidence type="ECO:0000256" key="4">
    <source>
        <dbReference type="ARBA" id="ARBA00023125"/>
    </source>
</evidence>
<name>A0A0J1CRU6_9BURK</name>
<keyword evidence="9" id="KW-1185">Reference proteome</keyword>
<dbReference type="Pfam" id="PF00816">
    <property type="entry name" value="Histone_HNS"/>
    <property type="match status" value="1"/>
</dbReference>
<evidence type="ECO:0000256" key="5">
    <source>
        <dbReference type="SAM" id="Coils"/>
    </source>
</evidence>
<keyword evidence="3" id="KW-0963">Cytoplasm</keyword>
<dbReference type="Proteomes" id="UP000035963">
    <property type="component" value="Unassembled WGS sequence"/>
</dbReference>